<gene>
    <name evidence="1" type="ORF">SMD27_21325</name>
</gene>
<sequence length="59" mass="6917">MKARGYRWNDGADGRPKSWWTEVGDDESDAKLAFLPSEIYQRDVEIRVQRLTALDRFEA</sequence>
<accession>A0ABU5EGP3</accession>
<dbReference type="Proteomes" id="UP001279642">
    <property type="component" value="Unassembled WGS sequence"/>
</dbReference>
<dbReference type="EMBL" id="JAXCLW010000009">
    <property type="protein sequence ID" value="MDY0885398.1"/>
    <property type="molecule type" value="Genomic_DNA"/>
</dbReference>
<dbReference type="RefSeq" id="WP_320510470.1">
    <property type="nucleotide sequence ID" value="NZ_JAXCLW010000009.1"/>
</dbReference>
<name>A0ABU5EGP3_9PROT</name>
<evidence type="ECO:0000313" key="2">
    <source>
        <dbReference type="Proteomes" id="UP001279642"/>
    </source>
</evidence>
<keyword evidence="2" id="KW-1185">Reference proteome</keyword>
<protein>
    <submittedName>
        <fullName evidence="1">Uncharacterized protein</fullName>
    </submittedName>
</protein>
<reference evidence="1 2" key="1">
    <citation type="journal article" date="2016" name="Antonie Van Leeuwenhoek">
        <title>Dongia soli sp. nov., isolated from soil from Dokdo, Korea.</title>
        <authorList>
            <person name="Kim D.U."/>
            <person name="Lee H."/>
            <person name="Kim H."/>
            <person name="Kim S.G."/>
            <person name="Ka J.O."/>
        </authorList>
    </citation>
    <scope>NUCLEOTIDE SEQUENCE [LARGE SCALE GENOMIC DNA]</scope>
    <source>
        <strain evidence="1 2">D78</strain>
    </source>
</reference>
<organism evidence="1 2">
    <name type="scientific">Dongia soli</name>
    <dbReference type="NCBI Taxonomy" id="600628"/>
    <lineage>
        <taxon>Bacteria</taxon>
        <taxon>Pseudomonadati</taxon>
        <taxon>Pseudomonadota</taxon>
        <taxon>Alphaproteobacteria</taxon>
        <taxon>Rhodospirillales</taxon>
        <taxon>Dongiaceae</taxon>
        <taxon>Dongia</taxon>
    </lineage>
</organism>
<comment type="caution">
    <text evidence="1">The sequence shown here is derived from an EMBL/GenBank/DDBJ whole genome shotgun (WGS) entry which is preliminary data.</text>
</comment>
<proteinExistence type="predicted"/>
<evidence type="ECO:0000313" key="1">
    <source>
        <dbReference type="EMBL" id="MDY0885398.1"/>
    </source>
</evidence>